<organism evidence="1 2">
    <name type="scientific">Mollisia scopiformis</name>
    <name type="common">Conifer needle endophyte fungus</name>
    <name type="synonym">Phialocephala scopiformis</name>
    <dbReference type="NCBI Taxonomy" id="149040"/>
    <lineage>
        <taxon>Eukaryota</taxon>
        <taxon>Fungi</taxon>
        <taxon>Dikarya</taxon>
        <taxon>Ascomycota</taxon>
        <taxon>Pezizomycotina</taxon>
        <taxon>Leotiomycetes</taxon>
        <taxon>Helotiales</taxon>
        <taxon>Mollisiaceae</taxon>
        <taxon>Mollisia</taxon>
    </lineage>
</organism>
<dbReference type="Proteomes" id="UP000070700">
    <property type="component" value="Unassembled WGS sequence"/>
</dbReference>
<dbReference type="EMBL" id="KQ947407">
    <property type="protein sequence ID" value="KUJ21664.1"/>
    <property type="molecule type" value="Genomic_DNA"/>
</dbReference>
<proteinExistence type="predicted"/>
<evidence type="ECO:0000313" key="1">
    <source>
        <dbReference type="EMBL" id="KUJ21664.1"/>
    </source>
</evidence>
<protein>
    <submittedName>
        <fullName evidence="1">Uncharacterized protein</fullName>
    </submittedName>
</protein>
<evidence type="ECO:0000313" key="2">
    <source>
        <dbReference type="Proteomes" id="UP000070700"/>
    </source>
</evidence>
<reference evidence="1 2" key="1">
    <citation type="submission" date="2015-10" db="EMBL/GenBank/DDBJ databases">
        <title>Full genome of DAOMC 229536 Phialocephala scopiformis, a fungal endophyte of spruce producing the potent anti-insectan compound rugulosin.</title>
        <authorList>
            <consortium name="DOE Joint Genome Institute"/>
            <person name="Walker A.K."/>
            <person name="Frasz S.L."/>
            <person name="Seifert K.A."/>
            <person name="Miller J.D."/>
            <person name="Mondo S.J."/>
            <person name="Labutti K."/>
            <person name="Lipzen A."/>
            <person name="Dockter R."/>
            <person name="Kennedy M."/>
            <person name="Grigoriev I.V."/>
            <person name="Spatafora J.W."/>
        </authorList>
    </citation>
    <scope>NUCLEOTIDE SEQUENCE [LARGE SCALE GENOMIC DNA]</scope>
    <source>
        <strain evidence="1 2">CBS 120377</strain>
    </source>
</reference>
<sequence>MGKDKPQKSTSSKPAVPLDKDAFRNLTKKQAWLCLKRLCEEVNWKWFRDSLEWFKPASNIQAGNHPGSDWDQWKIWVRKDWISVYKFQCRFMKDEPFPIKTLVAQEYIYLMVLLFTGWNEDFRFASQRQCEILNALHSGGDFLKFVKEWCEKQGEEYGNFEKSEKRGPGEYHGFELRVRHIESYATQEFPKVKLLVHVNNLKSFVACRNGAS</sequence>
<dbReference type="RefSeq" id="XP_018076019.1">
    <property type="nucleotide sequence ID" value="XM_018219351.1"/>
</dbReference>
<keyword evidence="2" id="KW-1185">Reference proteome</keyword>
<accession>A0A194XNI1</accession>
<gene>
    <name evidence="1" type="ORF">LY89DRAFT_729175</name>
</gene>
<dbReference type="InParanoid" id="A0A194XNI1"/>
<dbReference type="AlphaFoldDB" id="A0A194XNI1"/>
<name>A0A194XNI1_MOLSC</name>
<dbReference type="KEGG" id="psco:LY89DRAFT_729175"/>
<dbReference type="GeneID" id="28829077"/>